<keyword evidence="1" id="KW-0732">Signal</keyword>
<gene>
    <name evidence="2" type="ORF">ACFO5X_09435</name>
</gene>
<sequence length="213" mass="21604">MSTWTCRVAALGLAGLTLAGCDEATGLPFAGELGGSAAQSAPRMAQVALGGGEIVLAAPEGFCFDRSSVRRTPKGGFAVMARCDTLGVGGFYGVHPLAIVTVTTSPQDAGTPLPTPEDVARSAGSARLLDSARGKGLSLAQLSDGAQRLEGVSARHWRGVFSVGRHLVAVSLYAPEGSRALGRDGARLLTTLSARTQSASAQVAAGKTQAVKQ</sequence>
<protein>
    <recommendedName>
        <fullName evidence="4">Dihydroxy-acid dehydratase</fullName>
    </recommendedName>
</protein>
<comment type="caution">
    <text evidence="2">The sequence shown here is derived from an EMBL/GenBank/DDBJ whole genome shotgun (WGS) entry which is preliminary data.</text>
</comment>
<organism evidence="2 3">
    <name type="scientific">Seohaeicola nanhaiensis</name>
    <dbReference type="NCBI Taxonomy" id="1387282"/>
    <lineage>
        <taxon>Bacteria</taxon>
        <taxon>Pseudomonadati</taxon>
        <taxon>Pseudomonadota</taxon>
        <taxon>Alphaproteobacteria</taxon>
        <taxon>Rhodobacterales</taxon>
        <taxon>Roseobacteraceae</taxon>
        <taxon>Seohaeicola</taxon>
    </lineage>
</organism>
<accession>A0ABV9KGS7</accession>
<dbReference type="EMBL" id="JBHSGI010000005">
    <property type="protein sequence ID" value="MFC4668776.1"/>
    <property type="molecule type" value="Genomic_DNA"/>
</dbReference>
<evidence type="ECO:0000313" key="3">
    <source>
        <dbReference type="Proteomes" id="UP001595973"/>
    </source>
</evidence>
<evidence type="ECO:0000313" key="2">
    <source>
        <dbReference type="EMBL" id="MFC4668776.1"/>
    </source>
</evidence>
<reference evidence="3" key="1">
    <citation type="journal article" date="2019" name="Int. J. Syst. Evol. Microbiol.">
        <title>The Global Catalogue of Microorganisms (GCM) 10K type strain sequencing project: providing services to taxonomists for standard genome sequencing and annotation.</title>
        <authorList>
            <consortium name="The Broad Institute Genomics Platform"/>
            <consortium name="The Broad Institute Genome Sequencing Center for Infectious Disease"/>
            <person name="Wu L."/>
            <person name="Ma J."/>
        </authorList>
    </citation>
    <scope>NUCLEOTIDE SEQUENCE [LARGE SCALE GENOMIC DNA]</scope>
    <source>
        <strain evidence="3">CGMCC 4.7283</strain>
    </source>
</reference>
<dbReference type="Proteomes" id="UP001595973">
    <property type="component" value="Unassembled WGS sequence"/>
</dbReference>
<keyword evidence="3" id="KW-1185">Reference proteome</keyword>
<evidence type="ECO:0008006" key="4">
    <source>
        <dbReference type="Google" id="ProtNLM"/>
    </source>
</evidence>
<feature type="signal peptide" evidence="1">
    <location>
        <begin position="1"/>
        <end position="19"/>
    </location>
</feature>
<proteinExistence type="predicted"/>
<feature type="chain" id="PRO_5045417157" description="Dihydroxy-acid dehydratase" evidence="1">
    <location>
        <begin position="20"/>
        <end position="213"/>
    </location>
</feature>
<evidence type="ECO:0000256" key="1">
    <source>
        <dbReference type="SAM" id="SignalP"/>
    </source>
</evidence>
<dbReference type="PROSITE" id="PS51257">
    <property type="entry name" value="PROKAR_LIPOPROTEIN"/>
    <property type="match status" value="1"/>
</dbReference>
<dbReference type="RefSeq" id="WP_380717123.1">
    <property type="nucleotide sequence ID" value="NZ_JBHSGI010000005.1"/>
</dbReference>
<name>A0ABV9KGS7_9RHOB</name>